<gene>
    <name evidence="1" type="ORF">ACFPN6_14705</name>
</gene>
<keyword evidence="2" id="KW-1185">Reference proteome</keyword>
<evidence type="ECO:0000313" key="2">
    <source>
        <dbReference type="Proteomes" id="UP001596156"/>
    </source>
</evidence>
<protein>
    <submittedName>
        <fullName evidence="1">Uncharacterized protein</fullName>
    </submittedName>
</protein>
<proteinExistence type="predicted"/>
<comment type="caution">
    <text evidence="1">The sequence shown here is derived from an EMBL/GenBank/DDBJ whole genome shotgun (WGS) entry which is preliminary data.</text>
</comment>
<accession>A0ABW0D8I4</accession>
<dbReference type="Proteomes" id="UP001596156">
    <property type="component" value="Unassembled WGS sequence"/>
</dbReference>
<dbReference type="EMBL" id="JBHSKL010000015">
    <property type="protein sequence ID" value="MFC5225826.1"/>
    <property type="molecule type" value="Genomic_DNA"/>
</dbReference>
<name>A0ABW0D8I4_STRFI</name>
<sequence length="68" mass="7059">MAMRPVGGRLPDRIGPVRVLSGSLAAAAALAFTGTGVRRATTRRTAALEAGHRTVGARVGIRPPERRA</sequence>
<organism evidence="1 2">
    <name type="scientific">Streptomyces fimbriatus</name>
    <dbReference type="NCBI Taxonomy" id="68197"/>
    <lineage>
        <taxon>Bacteria</taxon>
        <taxon>Bacillati</taxon>
        <taxon>Actinomycetota</taxon>
        <taxon>Actinomycetes</taxon>
        <taxon>Kitasatosporales</taxon>
        <taxon>Streptomycetaceae</taxon>
        <taxon>Streptomyces</taxon>
    </lineage>
</organism>
<reference evidence="2" key="1">
    <citation type="journal article" date="2019" name="Int. J. Syst. Evol. Microbiol.">
        <title>The Global Catalogue of Microorganisms (GCM) 10K type strain sequencing project: providing services to taxonomists for standard genome sequencing and annotation.</title>
        <authorList>
            <consortium name="The Broad Institute Genomics Platform"/>
            <consortium name="The Broad Institute Genome Sequencing Center for Infectious Disease"/>
            <person name="Wu L."/>
            <person name="Ma J."/>
        </authorList>
    </citation>
    <scope>NUCLEOTIDE SEQUENCE [LARGE SCALE GENOMIC DNA]</scope>
    <source>
        <strain evidence="2">CCM 8479</strain>
    </source>
</reference>
<evidence type="ECO:0000313" key="1">
    <source>
        <dbReference type="EMBL" id="MFC5225826.1"/>
    </source>
</evidence>
<dbReference type="RefSeq" id="WP_381571742.1">
    <property type="nucleotide sequence ID" value="NZ_JBHSKL010000015.1"/>
</dbReference>